<evidence type="ECO:0000256" key="9">
    <source>
        <dbReference type="PIRSR" id="PIRSR000350-3"/>
    </source>
</evidence>
<dbReference type="AlphaFoldDB" id="A0A1R1ELP9"/>
<comment type="caution">
    <text evidence="14">The sequence shown here is derived from an EMBL/GenBank/DDBJ whole genome shotgun (WGS) entry which is preliminary data.</text>
</comment>
<dbReference type="SUPFAM" id="SSF55424">
    <property type="entry name" value="FAD/NAD-linked reductases, dimerisation (C-terminal) domain"/>
    <property type="match status" value="1"/>
</dbReference>
<evidence type="ECO:0000256" key="8">
    <source>
        <dbReference type="PIRSR" id="PIRSR000350-2"/>
    </source>
</evidence>
<organism evidence="14 15">
    <name type="scientific">Paenibacillus rhizosphaerae</name>
    <dbReference type="NCBI Taxonomy" id="297318"/>
    <lineage>
        <taxon>Bacteria</taxon>
        <taxon>Bacillati</taxon>
        <taxon>Bacillota</taxon>
        <taxon>Bacilli</taxon>
        <taxon>Bacillales</taxon>
        <taxon>Paenibacillaceae</taxon>
        <taxon>Paenibacillus</taxon>
    </lineage>
</organism>
<evidence type="ECO:0000256" key="5">
    <source>
        <dbReference type="ARBA" id="ARBA00023002"/>
    </source>
</evidence>
<name>A0A1R1ELP9_9BACL</name>
<feature type="active site" description="Proton acceptor" evidence="8">
    <location>
        <position position="443"/>
    </location>
</feature>
<dbReference type="InterPro" id="IPR012999">
    <property type="entry name" value="Pyr_OxRdtase_I_AS"/>
</dbReference>
<comment type="cofactor">
    <cofactor evidence="9">
        <name>FAD</name>
        <dbReference type="ChEBI" id="CHEBI:57692"/>
    </cofactor>
    <text evidence="9">Binds 1 FAD per subunit.</text>
</comment>
<accession>A0A1R1ELP9</accession>
<dbReference type="InterPro" id="IPR016156">
    <property type="entry name" value="FAD/NAD-linked_Rdtase_dimer_sf"/>
</dbReference>
<dbReference type="SUPFAM" id="SSF51905">
    <property type="entry name" value="FAD/NAD(P)-binding domain"/>
    <property type="match status" value="1"/>
</dbReference>
<dbReference type="Pfam" id="PF02852">
    <property type="entry name" value="Pyr_redox_dim"/>
    <property type="match status" value="1"/>
</dbReference>
<evidence type="ECO:0000313" key="15">
    <source>
        <dbReference type="Proteomes" id="UP000187172"/>
    </source>
</evidence>
<dbReference type="InterPro" id="IPR001100">
    <property type="entry name" value="Pyr_nuc-diS_OxRdtase"/>
</dbReference>
<feature type="binding site" evidence="9">
    <location>
        <position position="309"/>
    </location>
    <ligand>
        <name>FAD</name>
        <dbReference type="ChEBI" id="CHEBI:57692"/>
    </ligand>
</feature>
<protein>
    <submittedName>
        <fullName evidence="14">Pyridine nucleotide-disulfide oxidoreductase</fullName>
    </submittedName>
</protein>
<dbReference type="PIRSF" id="PIRSF000350">
    <property type="entry name" value="Mercury_reductase_MerA"/>
    <property type="match status" value="1"/>
</dbReference>
<evidence type="ECO:0000256" key="2">
    <source>
        <dbReference type="ARBA" id="ARBA00022630"/>
    </source>
</evidence>
<dbReference type="InterPro" id="IPR004099">
    <property type="entry name" value="Pyr_nucl-diS_OxRdtase_dimer"/>
</dbReference>
<evidence type="ECO:0000256" key="6">
    <source>
        <dbReference type="ARBA" id="ARBA00023157"/>
    </source>
</evidence>
<evidence type="ECO:0000313" key="14">
    <source>
        <dbReference type="EMBL" id="OMF52773.1"/>
    </source>
</evidence>
<dbReference type="PRINTS" id="PR00368">
    <property type="entry name" value="FADPNR"/>
</dbReference>
<feature type="binding site" evidence="9">
    <location>
        <position position="201"/>
    </location>
    <ligand>
        <name>NAD(+)</name>
        <dbReference type="ChEBI" id="CHEBI:57540"/>
    </ligand>
</feature>
<keyword evidence="7 11" id="KW-0676">Redox-active center</keyword>
<dbReference type="PROSITE" id="PS00076">
    <property type="entry name" value="PYRIDINE_REDOX_1"/>
    <property type="match status" value="1"/>
</dbReference>
<keyword evidence="9" id="KW-0520">NAD</keyword>
<dbReference type="InterPro" id="IPR023753">
    <property type="entry name" value="FAD/NAD-binding_dom"/>
</dbReference>
<evidence type="ECO:0000256" key="1">
    <source>
        <dbReference type="ARBA" id="ARBA00007532"/>
    </source>
</evidence>
<dbReference type="EMBL" id="MRTP01000006">
    <property type="protein sequence ID" value="OMF52773.1"/>
    <property type="molecule type" value="Genomic_DNA"/>
</dbReference>
<dbReference type="PRINTS" id="PR00411">
    <property type="entry name" value="PNDRDTASEI"/>
</dbReference>
<evidence type="ECO:0000259" key="12">
    <source>
        <dbReference type="Pfam" id="PF02852"/>
    </source>
</evidence>
<dbReference type="Gene3D" id="3.50.50.60">
    <property type="entry name" value="FAD/NAD(P)-binding domain"/>
    <property type="match status" value="2"/>
</dbReference>
<keyword evidence="5 11" id="KW-0560">Oxidoreductase</keyword>
<dbReference type="Gene3D" id="3.30.390.30">
    <property type="match status" value="1"/>
</dbReference>
<keyword evidence="9" id="KW-0547">Nucleotide-binding</keyword>
<feature type="domain" description="Pyridine nucleotide-disulphide oxidoreductase dimerisation" evidence="12">
    <location>
        <begin position="345"/>
        <end position="452"/>
    </location>
</feature>
<dbReference type="Proteomes" id="UP000187172">
    <property type="component" value="Unassembled WGS sequence"/>
</dbReference>
<dbReference type="FunFam" id="3.30.390.30:FF:000001">
    <property type="entry name" value="Dihydrolipoyl dehydrogenase"/>
    <property type="match status" value="1"/>
</dbReference>
<dbReference type="GO" id="GO:0003955">
    <property type="term" value="F:NAD(P)H dehydrogenase (quinone) activity"/>
    <property type="evidence" value="ECO:0007669"/>
    <property type="project" value="TreeGrafter"/>
</dbReference>
<feature type="binding site" evidence="9">
    <location>
        <position position="268"/>
    </location>
    <ligand>
        <name>NAD(+)</name>
        <dbReference type="ChEBI" id="CHEBI:57540"/>
    </ligand>
</feature>
<evidence type="ECO:0000256" key="7">
    <source>
        <dbReference type="ARBA" id="ARBA00023284"/>
    </source>
</evidence>
<proteinExistence type="inferred from homology"/>
<dbReference type="RefSeq" id="WP_076172944.1">
    <property type="nucleotide sequence ID" value="NZ_MRTP01000006.1"/>
</dbReference>
<dbReference type="PANTHER" id="PTHR43014:SF4">
    <property type="entry name" value="PYRIDINE NUCLEOTIDE-DISULFIDE OXIDOREDUCTASE RCLA-RELATED"/>
    <property type="match status" value="1"/>
</dbReference>
<feature type="binding site" evidence="9">
    <location>
        <position position="54"/>
    </location>
    <ligand>
        <name>FAD</name>
        <dbReference type="ChEBI" id="CHEBI:57692"/>
    </ligand>
</feature>
<dbReference type="GO" id="GO:0016668">
    <property type="term" value="F:oxidoreductase activity, acting on a sulfur group of donors, NAD(P) as acceptor"/>
    <property type="evidence" value="ECO:0007669"/>
    <property type="project" value="InterPro"/>
</dbReference>
<dbReference type="GO" id="GO:0050660">
    <property type="term" value="F:flavin adenine dinucleotide binding"/>
    <property type="evidence" value="ECO:0007669"/>
    <property type="project" value="TreeGrafter"/>
</dbReference>
<keyword evidence="3 9" id="KW-0274">FAD</keyword>
<evidence type="ECO:0000256" key="4">
    <source>
        <dbReference type="ARBA" id="ARBA00022857"/>
    </source>
</evidence>
<reference evidence="14 15" key="1">
    <citation type="submission" date="2016-11" db="EMBL/GenBank/DDBJ databases">
        <title>Paenibacillus species isolates.</title>
        <authorList>
            <person name="Beno S.M."/>
        </authorList>
    </citation>
    <scope>NUCLEOTIDE SEQUENCE [LARGE SCALE GENOMIC DNA]</scope>
    <source>
        <strain evidence="14 15">FSL R5-0378</strain>
    </source>
</reference>
<evidence type="ECO:0000256" key="3">
    <source>
        <dbReference type="ARBA" id="ARBA00022827"/>
    </source>
</evidence>
<evidence type="ECO:0000259" key="13">
    <source>
        <dbReference type="Pfam" id="PF07992"/>
    </source>
</evidence>
<evidence type="ECO:0000256" key="11">
    <source>
        <dbReference type="RuleBase" id="RU003691"/>
    </source>
</evidence>
<feature type="domain" description="FAD/NAD(P)-binding" evidence="13">
    <location>
        <begin position="7"/>
        <end position="319"/>
    </location>
</feature>
<keyword evidence="4" id="KW-0521">NADP</keyword>
<dbReference type="InterPro" id="IPR036188">
    <property type="entry name" value="FAD/NAD-bd_sf"/>
</dbReference>
<dbReference type="Pfam" id="PF07992">
    <property type="entry name" value="Pyr_redox_2"/>
    <property type="match status" value="1"/>
</dbReference>
<sequence>MIKETFDALIIGFGKGGKTLAPFLAEQGLKVAVVEKSPLMYGGTCINIGCIPTKALAYQSHIVSQEEGNGPESRQAKYARALQEKDELVTLLRGKNFNNLNSHPGITVLTGTASFQSPHEVRVETEAGSILAEAERIFINTGAKPVLPDIPGIDGAHVYTSTEMLDLAKLPSRLAIIGGGYIGLEFASIYAGFGSEVTVLENGGVFMPREDREIAEEVKKVLEAKGIRFRLQTKVSRIAEQGESVQLLLSTPDGEDTFQADAVLVATGRQANTDGLNLEAAGVEVTGRGFVRVDETLQTTVPHIWAIGDVNGGPQFTYISLDDYRILKNQLFGDRTRTTGDRRFVPYSVFIDPPLAQVGYTEQEALKRGHTVKTAKLPVTASTRARQLKQTEGLLKAVVDAETDRLLGFTMFGAESSEVVNIVSVFMQSGQPYSVLRDTIFTHPSMAETINDLLGAIQ</sequence>
<keyword evidence="6" id="KW-1015">Disulfide bond</keyword>
<evidence type="ECO:0000256" key="10">
    <source>
        <dbReference type="PIRSR" id="PIRSR000350-4"/>
    </source>
</evidence>
<dbReference type="STRING" id="297318.BK138_20560"/>
<feature type="binding site" evidence="9">
    <location>
        <begin position="178"/>
        <end position="185"/>
    </location>
    <ligand>
        <name>NAD(+)</name>
        <dbReference type="ChEBI" id="CHEBI:57540"/>
    </ligand>
</feature>
<keyword evidence="15" id="KW-1185">Reference proteome</keyword>
<dbReference type="PANTHER" id="PTHR43014">
    <property type="entry name" value="MERCURIC REDUCTASE"/>
    <property type="match status" value="1"/>
</dbReference>
<keyword evidence="2 11" id="KW-0285">Flavoprotein</keyword>
<gene>
    <name evidence="14" type="ORF">BK138_20560</name>
</gene>
<feature type="disulfide bond" description="Redox-active" evidence="10">
    <location>
        <begin position="45"/>
        <end position="50"/>
    </location>
</feature>
<comment type="similarity">
    <text evidence="1 11">Belongs to the class-I pyridine nucleotide-disulfide oxidoreductase family.</text>
</comment>